<proteinExistence type="predicted"/>
<dbReference type="RefSeq" id="WP_121613164.1">
    <property type="nucleotide sequence ID" value="NZ_CP033044.1"/>
</dbReference>
<name>A0A4R2BKM8_9BACI</name>
<accession>A0A4R2BKM8</accession>
<evidence type="ECO:0000313" key="1">
    <source>
        <dbReference type="EMBL" id="TCN27203.1"/>
    </source>
</evidence>
<evidence type="ECO:0000313" key="2">
    <source>
        <dbReference type="Proteomes" id="UP000295689"/>
    </source>
</evidence>
<dbReference type="Proteomes" id="UP000295689">
    <property type="component" value="Unassembled WGS sequence"/>
</dbReference>
<reference evidence="1 2" key="1">
    <citation type="journal article" date="2015" name="Stand. Genomic Sci.">
        <title>Genomic Encyclopedia of Bacterial and Archaeal Type Strains, Phase III: the genomes of soil and plant-associated and newly described type strains.</title>
        <authorList>
            <person name="Whitman W.B."/>
            <person name="Woyke T."/>
            <person name="Klenk H.P."/>
            <person name="Zhou Y."/>
            <person name="Lilburn T.G."/>
            <person name="Beck B.J."/>
            <person name="De Vos P."/>
            <person name="Vandamme P."/>
            <person name="Eisen J.A."/>
            <person name="Garrity G."/>
            <person name="Hugenholtz P."/>
            <person name="Kyrpides N.C."/>
        </authorList>
    </citation>
    <scope>NUCLEOTIDE SEQUENCE [LARGE SCALE GENOMIC DNA]</scope>
    <source>
        <strain evidence="1 2">CV53</strain>
    </source>
</reference>
<protein>
    <submittedName>
        <fullName evidence="1">Uncharacterized protein</fullName>
    </submittedName>
</protein>
<gene>
    <name evidence="1" type="ORF">EV146_102149</name>
</gene>
<dbReference type="EMBL" id="SLVV01000002">
    <property type="protein sequence ID" value="TCN27203.1"/>
    <property type="molecule type" value="Genomic_DNA"/>
</dbReference>
<dbReference type="OrthoDB" id="2889882at2"/>
<organism evidence="1 2">
    <name type="scientific">Mesobacillus foraminis</name>
    <dbReference type="NCBI Taxonomy" id="279826"/>
    <lineage>
        <taxon>Bacteria</taxon>
        <taxon>Bacillati</taxon>
        <taxon>Bacillota</taxon>
        <taxon>Bacilli</taxon>
        <taxon>Bacillales</taxon>
        <taxon>Bacillaceae</taxon>
        <taxon>Mesobacillus</taxon>
    </lineage>
</organism>
<comment type="caution">
    <text evidence="1">The sequence shown here is derived from an EMBL/GenBank/DDBJ whole genome shotgun (WGS) entry which is preliminary data.</text>
</comment>
<keyword evidence="2" id="KW-1185">Reference proteome</keyword>
<sequence length="62" mass="7447">MDNKENLDILLREYGYPDEAINRFLSETSEMDYEEAKKLIMPYRDITADRRPDSRDLFEGQE</sequence>
<dbReference type="AlphaFoldDB" id="A0A4R2BKM8"/>